<name>A0ABP0MTM5_9DINO</name>
<reference evidence="1 2" key="1">
    <citation type="submission" date="2024-02" db="EMBL/GenBank/DDBJ databases">
        <authorList>
            <person name="Chen Y."/>
            <person name="Shah S."/>
            <person name="Dougan E. K."/>
            <person name="Thang M."/>
            <person name="Chan C."/>
        </authorList>
    </citation>
    <scope>NUCLEOTIDE SEQUENCE [LARGE SCALE GENOMIC DNA]</scope>
</reference>
<accession>A0ABP0MTM5</accession>
<keyword evidence="2" id="KW-1185">Reference proteome</keyword>
<evidence type="ECO:0000313" key="2">
    <source>
        <dbReference type="Proteomes" id="UP001642464"/>
    </source>
</evidence>
<gene>
    <name evidence="1" type="ORF">SCF082_LOCUS29571</name>
</gene>
<dbReference type="Proteomes" id="UP001642464">
    <property type="component" value="Unassembled WGS sequence"/>
</dbReference>
<comment type="caution">
    <text evidence="1">The sequence shown here is derived from an EMBL/GenBank/DDBJ whole genome shotgun (WGS) entry which is preliminary data.</text>
</comment>
<proteinExistence type="predicted"/>
<dbReference type="EMBL" id="CAXAMM010023980">
    <property type="protein sequence ID" value="CAK9054483.1"/>
    <property type="molecule type" value="Genomic_DNA"/>
</dbReference>
<evidence type="ECO:0000313" key="1">
    <source>
        <dbReference type="EMBL" id="CAK9054483.1"/>
    </source>
</evidence>
<sequence>MLGKLPVNQRNCVSFSFFTNCQLWGSALVDYLDDMWQALGVQSTLADFLVSVVPVACPDNSIVLSAIDFHPFSWAALGIMFCSSGLISLRAKRYRYQPQRQELALDASRVLLLSSVVQCGACFLEHARLMEPLAISLHLSSPFLFFRFLGDSLILPHWVTSIGRGMGKRRAKLTYCYSALGNLFQVAAVFLMESRHLSELLLVPAGVCMAIASFRVSQWYPAQADLKASSYLLALYMLSGVIIEALGVSHEIGQEQMLVEFAILDVVGKVPSCHLFTRGLTFQDIDAADAIDAFRHLQDRLELDIPYLEFEGQEE</sequence>
<organism evidence="1 2">
    <name type="scientific">Durusdinium trenchii</name>
    <dbReference type="NCBI Taxonomy" id="1381693"/>
    <lineage>
        <taxon>Eukaryota</taxon>
        <taxon>Sar</taxon>
        <taxon>Alveolata</taxon>
        <taxon>Dinophyceae</taxon>
        <taxon>Suessiales</taxon>
        <taxon>Symbiodiniaceae</taxon>
        <taxon>Durusdinium</taxon>
    </lineage>
</organism>
<protein>
    <submittedName>
        <fullName evidence="1">Uncharacterized protein</fullName>
    </submittedName>
</protein>